<feature type="domain" description="Bacterial sugar transferase" evidence="4">
    <location>
        <begin position="231"/>
        <end position="424"/>
    </location>
</feature>
<keyword evidence="3" id="KW-1133">Transmembrane helix</keyword>
<name>A0A109JVP2_9BRAD</name>
<feature type="transmembrane region" description="Helical" evidence="3">
    <location>
        <begin position="42"/>
        <end position="59"/>
    </location>
</feature>
<protein>
    <recommendedName>
        <fullName evidence="4">Bacterial sugar transferase domain-containing protein</fullName>
    </recommendedName>
</protein>
<evidence type="ECO:0000256" key="3">
    <source>
        <dbReference type="SAM" id="Phobius"/>
    </source>
</evidence>
<dbReference type="PANTHER" id="PTHR30576">
    <property type="entry name" value="COLANIC BIOSYNTHESIS UDP-GLUCOSE LIPID CARRIER TRANSFERASE"/>
    <property type="match status" value="1"/>
</dbReference>
<dbReference type="PANTHER" id="PTHR30576:SF0">
    <property type="entry name" value="UNDECAPRENYL-PHOSPHATE N-ACETYLGALACTOSAMINYL 1-PHOSPHATE TRANSFERASE-RELATED"/>
    <property type="match status" value="1"/>
</dbReference>
<feature type="transmembrane region" description="Helical" evidence="3">
    <location>
        <begin position="65"/>
        <end position="83"/>
    </location>
</feature>
<dbReference type="EMBL" id="LNCU01000057">
    <property type="protein sequence ID" value="KWV55989.1"/>
    <property type="molecule type" value="Genomic_DNA"/>
</dbReference>
<evidence type="ECO:0000313" key="6">
    <source>
        <dbReference type="Proteomes" id="UP000057737"/>
    </source>
</evidence>
<accession>A0A109JVP2</accession>
<dbReference type="InterPro" id="IPR003362">
    <property type="entry name" value="Bact_transf"/>
</dbReference>
<dbReference type="Proteomes" id="UP000057737">
    <property type="component" value="Unassembled WGS sequence"/>
</dbReference>
<evidence type="ECO:0000256" key="1">
    <source>
        <dbReference type="ARBA" id="ARBA00006464"/>
    </source>
</evidence>
<comment type="similarity">
    <text evidence="1">Belongs to the bacterial sugar transferase family.</text>
</comment>
<keyword evidence="3" id="KW-0472">Membrane</keyword>
<keyword evidence="3" id="KW-0812">Transmembrane</keyword>
<dbReference type="GO" id="GO:0016780">
    <property type="term" value="F:phosphotransferase activity, for other substituted phosphate groups"/>
    <property type="evidence" value="ECO:0007669"/>
    <property type="project" value="TreeGrafter"/>
</dbReference>
<dbReference type="GO" id="GO:0000271">
    <property type="term" value="P:polysaccharide biosynthetic process"/>
    <property type="evidence" value="ECO:0007669"/>
    <property type="project" value="UniProtKB-KW"/>
</dbReference>
<reference evidence="5 6" key="1">
    <citation type="submission" date="2015-11" db="EMBL/GenBank/DDBJ databases">
        <title>Draft Genome Sequence of the Strain BR 10303 (Bradyrhizobium sp.) isolated from nodules of Centrolobium paraense.</title>
        <authorList>
            <person name="Zelli J.E."/>
            <person name="Simoes-Araujo J.L."/>
            <person name="Barauna A.C."/>
            <person name="Silva K."/>
        </authorList>
    </citation>
    <scope>NUCLEOTIDE SEQUENCE [LARGE SCALE GENOMIC DNA]</scope>
    <source>
        <strain evidence="5 6">BR 10303</strain>
    </source>
</reference>
<feature type="transmembrane region" description="Helical" evidence="3">
    <location>
        <begin position="233"/>
        <end position="257"/>
    </location>
</feature>
<evidence type="ECO:0000313" key="5">
    <source>
        <dbReference type="EMBL" id="KWV55989.1"/>
    </source>
</evidence>
<evidence type="ECO:0000259" key="4">
    <source>
        <dbReference type="Pfam" id="PF02397"/>
    </source>
</evidence>
<evidence type="ECO:0000256" key="2">
    <source>
        <dbReference type="ARBA" id="ARBA00023169"/>
    </source>
</evidence>
<gene>
    <name evidence="5" type="ORF">AS156_05100</name>
</gene>
<dbReference type="AlphaFoldDB" id="A0A109JVP2"/>
<keyword evidence="2" id="KW-0270">Exopolysaccharide synthesis</keyword>
<comment type="caution">
    <text evidence="5">The sequence shown here is derived from an EMBL/GenBank/DDBJ whole genome shotgun (WGS) entry which is preliminary data.</text>
</comment>
<feature type="transmembrane region" description="Helical" evidence="3">
    <location>
        <begin position="12"/>
        <end position="30"/>
    </location>
</feature>
<organism evidence="5 6">
    <name type="scientific">Bradyrhizobium macuxiense</name>
    <dbReference type="NCBI Taxonomy" id="1755647"/>
    <lineage>
        <taxon>Bacteria</taxon>
        <taxon>Pseudomonadati</taxon>
        <taxon>Pseudomonadota</taxon>
        <taxon>Alphaproteobacteria</taxon>
        <taxon>Hyphomicrobiales</taxon>
        <taxon>Nitrobacteraceae</taxon>
        <taxon>Bradyrhizobium</taxon>
    </lineage>
</organism>
<dbReference type="Pfam" id="PF02397">
    <property type="entry name" value="Bac_transf"/>
    <property type="match status" value="1"/>
</dbReference>
<sequence>MSGLASPPPQRAVALLSIFAYLFAGLYTGSGPGPYDRFRQRVIGVAGFVIISIVAGLPARNVLDFVIVQFVYAAFLLMIGHYVEGMTRGLLIYADLWGAPTVLVGANRDCLKLAQLLTRRPDLGLKPVGLIENAAGGSSSNEPFPLPVIGSTTDFGSFRLARDAEVAIFATTSDLAAVPSDCRAFAPSCRFMLLEDVRNIRGRWLRAWVMDSITGLEIRRNNQFLQYRAPKRIFDLLIVIPVGLLALPVVAIAAFLIKLVDPGPAFFVQRRIGHNGTCVNVLKLRTMYADGERRLEEHFKREPEAKAEWQRFFKLRSDPRILPFIGNILRRSSIDELPQLWNVLRGDMSVVGPRPLPAYHAENFDKEFQSLRVSVLPGITGLWQVSFRSNGDSEMLREQDMFYLNNWSLSLDLYILLQTIPAVLGARGAR</sequence>
<keyword evidence="6" id="KW-1185">Reference proteome</keyword>
<proteinExistence type="inferred from homology"/>